<organism evidence="1 2">
    <name type="scientific">Leuconostoc fallax</name>
    <dbReference type="NCBI Taxonomy" id="1251"/>
    <lineage>
        <taxon>Bacteria</taxon>
        <taxon>Bacillati</taxon>
        <taxon>Bacillota</taxon>
        <taxon>Bacilli</taxon>
        <taxon>Lactobacillales</taxon>
        <taxon>Lactobacillaceae</taxon>
        <taxon>Leuconostoc</taxon>
    </lineage>
</organism>
<dbReference type="InterPro" id="IPR029058">
    <property type="entry name" value="AB_hydrolase_fold"/>
</dbReference>
<evidence type="ECO:0000313" key="2">
    <source>
        <dbReference type="Proteomes" id="UP000295681"/>
    </source>
</evidence>
<proteinExistence type="predicted"/>
<dbReference type="PANTHER" id="PTHR15394:SF3">
    <property type="entry name" value="SERINE HYDROLASE RBBP9"/>
    <property type="match status" value="1"/>
</dbReference>
<dbReference type="AlphaFoldDB" id="A0A4R5NBQ7"/>
<dbReference type="EMBL" id="PUFI01000002">
    <property type="protein sequence ID" value="TDG70069.1"/>
    <property type="molecule type" value="Genomic_DNA"/>
</dbReference>
<dbReference type="RefSeq" id="WP_010006815.1">
    <property type="nucleotide sequence ID" value="NZ_JAGYGP010000003.1"/>
</dbReference>
<reference evidence="1 2" key="1">
    <citation type="journal article" date="2019" name="Appl. Microbiol. Biotechnol.">
        <title>Uncovering carbohydrate metabolism through a genotype-phenotype association study of 56 lactic acid bacteria genomes.</title>
        <authorList>
            <person name="Buron-Moles G."/>
            <person name="Chailyan A."/>
            <person name="Dolejs I."/>
            <person name="Forster J."/>
            <person name="Miks M.H."/>
        </authorList>
    </citation>
    <scope>NUCLEOTIDE SEQUENCE [LARGE SCALE GENOMIC DNA]</scope>
    <source>
        <strain evidence="1 2">ATCC 700006</strain>
    </source>
</reference>
<dbReference type="InterPro" id="IPR010662">
    <property type="entry name" value="RBBP9/YdeN"/>
</dbReference>
<dbReference type="Gene3D" id="3.40.50.1820">
    <property type="entry name" value="alpha/beta hydrolase"/>
    <property type="match status" value="1"/>
</dbReference>
<dbReference type="PANTHER" id="PTHR15394">
    <property type="entry name" value="SERINE HYDROLASE RBBP9"/>
    <property type="match status" value="1"/>
</dbReference>
<accession>A0A4R5NBQ7</accession>
<sequence length="187" mass="21279">MTTDQNNYLIHGYSATPTANWFPWLKTQLNIHLNQELNILTMPDTNHPNLEAWLGACERDIDSSDGITLIGHSLGCITALRFLEKQTIKNVNLILVSGFDDKIETLPELDGFTQQPLDIQQLLPKINQITVISARDDDIVPYRHTEKLARDLDAPFILMPHGQHFIDRDGTTKLPVVYDVFATFRKN</sequence>
<dbReference type="SUPFAM" id="SSF53474">
    <property type="entry name" value="alpha/beta-Hydrolases"/>
    <property type="match status" value="1"/>
</dbReference>
<dbReference type="Pfam" id="PF06821">
    <property type="entry name" value="Ser_hydrolase"/>
    <property type="match status" value="1"/>
</dbReference>
<keyword evidence="2" id="KW-1185">Reference proteome</keyword>
<protein>
    <recommendedName>
        <fullName evidence="3">Serine hydrolase family protein</fullName>
    </recommendedName>
</protein>
<gene>
    <name evidence="1" type="ORF">C5L23_001593</name>
</gene>
<evidence type="ECO:0000313" key="1">
    <source>
        <dbReference type="EMBL" id="TDG70069.1"/>
    </source>
</evidence>
<dbReference type="GO" id="GO:0016787">
    <property type="term" value="F:hydrolase activity"/>
    <property type="evidence" value="ECO:0007669"/>
    <property type="project" value="InterPro"/>
</dbReference>
<dbReference type="Proteomes" id="UP000295681">
    <property type="component" value="Unassembled WGS sequence"/>
</dbReference>
<comment type="caution">
    <text evidence="1">The sequence shown here is derived from an EMBL/GenBank/DDBJ whole genome shotgun (WGS) entry which is preliminary data.</text>
</comment>
<dbReference type="STRING" id="907931.GCA_000165675_01845"/>
<evidence type="ECO:0008006" key="3">
    <source>
        <dbReference type="Google" id="ProtNLM"/>
    </source>
</evidence>
<name>A0A4R5NBQ7_9LACO</name>